<evidence type="ECO:0000313" key="2">
    <source>
        <dbReference type="EMBL" id="GEU45130.1"/>
    </source>
</evidence>
<accession>A0A6L2K8P5</accession>
<comment type="caution">
    <text evidence="2">The sequence shown here is derived from an EMBL/GenBank/DDBJ whole genome shotgun (WGS) entry which is preliminary data.</text>
</comment>
<reference evidence="2" key="1">
    <citation type="journal article" date="2019" name="Sci. Rep.">
        <title>Draft genome of Tanacetum cinerariifolium, the natural source of mosquito coil.</title>
        <authorList>
            <person name="Yamashiro T."/>
            <person name="Shiraishi A."/>
            <person name="Satake H."/>
            <person name="Nakayama K."/>
        </authorList>
    </citation>
    <scope>NUCLEOTIDE SEQUENCE</scope>
</reference>
<name>A0A6L2K8P5_TANCI</name>
<dbReference type="EMBL" id="BKCJ010001942">
    <property type="protein sequence ID" value="GEU45130.1"/>
    <property type="molecule type" value="Genomic_DNA"/>
</dbReference>
<feature type="coiled-coil region" evidence="1">
    <location>
        <begin position="293"/>
        <end position="327"/>
    </location>
</feature>
<proteinExistence type="predicted"/>
<protein>
    <submittedName>
        <fullName evidence="2">Uncharacterized protein</fullName>
    </submittedName>
</protein>
<organism evidence="2">
    <name type="scientific">Tanacetum cinerariifolium</name>
    <name type="common">Dalmatian daisy</name>
    <name type="synonym">Chrysanthemum cinerariifolium</name>
    <dbReference type="NCBI Taxonomy" id="118510"/>
    <lineage>
        <taxon>Eukaryota</taxon>
        <taxon>Viridiplantae</taxon>
        <taxon>Streptophyta</taxon>
        <taxon>Embryophyta</taxon>
        <taxon>Tracheophyta</taxon>
        <taxon>Spermatophyta</taxon>
        <taxon>Magnoliopsida</taxon>
        <taxon>eudicotyledons</taxon>
        <taxon>Gunneridae</taxon>
        <taxon>Pentapetalae</taxon>
        <taxon>asterids</taxon>
        <taxon>campanulids</taxon>
        <taxon>Asterales</taxon>
        <taxon>Asteraceae</taxon>
        <taxon>Asteroideae</taxon>
        <taxon>Anthemideae</taxon>
        <taxon>Anthemidinae</taxon>
        <taxon>Tanacetum</taxon>
    </lineage>
</organism>
<sequence>MNSLEDINDPTKAMNATLIIFAKAFQLTAPTNNNQRTSSNPRNCQIAQLVMNMSQDRQTQNVRGNGGNQFRQYARQVAQNQQGYNAWQNGGIQVAQNAIQNAGVHNGGNQNGLVVVPGIANQNGAGSVVAARAEGIQLQAEEFDFMAAVGDLDEIEEVNANCIFMADLQHASTSGTQLDKAPSMTQTVQLRYSLMINAMTSSAPNEETRAHQETVYRNLVDQVAQVNMVNFKMRATNAKLKSELAIYKIQEQRVEISQEKYDKFKKCYQKSVYQEQRLARKINALHLSSAKQITTLNDEISNLNKQLSKEKSSISSLMEEKKRLKHDFKTREDKFLDKEVDLEAKIKDLENILLKRDQTLQTMHMLNPKPKSFYHPD</sequence>
<gene>
    <name evidence="2" type="ORF">Tci_017108</name>
</gene>
<evidence type="ECO:0000256" key="1">
    <source>
        <dbReference type="SAM" id="Coils"/>
    </source>
</evidence>
<dbReference type="AlphaFoldDB" id="A0A6L2K8P5"/>
<keyword evidence="1" id="KW-0175">Coiled coil</keyword>